<dbReference type="PROSITE" id="PS00092">
    <property type="entry name" value="N6_MTASE"/>
    <property type="match status" value="1"/>
</dbReference>
<evidence type="ECO:0000256" key="4">
    <source>
        <dbReference type="ARBA" id="ARBA00022691"/>
    </source>
</evidence>
<dbReference type="NCBIfam" id="TIGR00571">
    <property type="entry name" value="dam"/>
    <property type="match status" value="1"/>
</dbReference>
<reference evidence="7" key="1">
    <citation type="journal article" date="2018" name="Nat. Microbiol.">
        <title>Leveraging single-cell genomics to expand the fungal tree of life.</title>
        <authorList>
            <person name="Ahrendt S.R."/>
            <person name="Quandt C.A."/>
            <person name="Ciobanu D."/>
            <person name="Clum A."/>
            <person name="Salamov A."/>
            <person name="Andreopoulos B."/>
            <person name="Cheng J.F."/>
            <person name="Woyke T."/>
            <person name="Pelin A."/>
            <person name="Henrissat B."/>
            <person name="Reynolds N.K."/>
            <person name="Benny G.L."/>
            <person name="Smith M.E."/>
            <person name="James T.Y."/>
            <person name="Grigoriev I.V."/>
        </authorList>
    </citation>
    <scope>NUCLEOTIDE SEQUENCE [LARGE SCALE GENOMIC DNA]</scope>
</reference>
<dbReference type="Proteomes" id="UP000269721">
    <property type="component" value="Unassembled WGS sequence"/>
</dbReference>
<evidence type="ECO:0000256" key="2">
    <source>
        <dbReference type="ARBA" id="ARBA00022603"/>
    </source>
</evidence>
<dbReference type="Gene3D" id="3.40.50.150">
    <property type="entry name" value="Vaccinia Virus protein VP39"/>
    <property type="match status" value="2"/>
</dbReference>
<proteinExistence type="predicted"/>
<evidence type="ECO:0000256" key="1">
    <source>
        <dbReference type="ARBA" id="ARBA00011900"/>
    </source>
</evidence>
<keyword evidence="7" id="KW-1185">Reference proteome</keyword>
<evidence type="ECO:0000313" key="7">
    <source>
        <dbReference type="Proteomes" id="UP000269721"/>
    </source>
</evidence>
<dbReference type="InterPro" id="IPR029063">
    <property type="entry name" value="SAM-dependent_MTases_sf"/>
</dbReference>
<dbReference type="AlphaFoldDB" id="A0A4V1ISK6"/>
<dbReference type="PANTHER" id="PTHR30481">
    <property type="entry name" value="DNA ADENINE METHYLASE"/>
    <property type="match status" value="1"/>
</dbReference>
<evidence type="ECO:0000256" key="5">
    <source>
        <dbReference type="ARBA" id="ARBA00047942"/>
    </source>
</evidence>
<accession>A0A4V1ISK6</accession>
<dbReference type="Pfam" id="PF02086">
    <property type="entry name" value="MethyltransfD12"/>
    <property type="match status" value="2"/>
</dbReference>
<dbReference type="InterPro" id="IPR012263">
    <property type="entry name" value="M_m6A_EcoRV"/>
</dbReference>
<dbReference type="EMBL" id="KZ994083">
    <property type="protein sequence ID" value="RKO93887.1"/>
    <property type="molecule type" value="Genomic_DNA"/>
</dbReference>
<organism evidence="6 7">
    <name type="scientific">Blyttiomyces helicus</name>
    <dbReference type="NCBI Taxonomy" id="388810"/>
    <lineage>
        <taxon>Eukaryota</taxon>
        <taxon>Fungi</taxon>
        <taxon>Fungi incertae sedis</taxon>
        <taxon>Chytridiomycota</taxon>
        <taxon>Chytridiomycota incertae sedis</taxon>
        <taxon>Chytridiomycetes</taxon>
        <taxon>Chytridiomycetes incertae sedis</taxon>
        <taxon>Blyttiomyces</taxon>
    </lineage>
</organism>
<dbReference type="SUPFAM" id="SSF53335">
    <property type="entry name" value="S-adenosyl-L-methionine-dependent methyltransferases"/>
    <property type="match status" value="1"/>
</dbReference>
<dbReference type="OrthoDB" id="2160146at2759"/>
<dbReference type="EC" id="2.1.1.72" evidence="1"/>
<dbReference type="GO" id="GO:1904047">
    <property type="term" value="F:S-adenosyl-L-methionine binding"/>
    <property type="evidence" value="ECO:0007669"/>
    <property type="project" value="TreeGrafter"/>
</dbReference>
<sequence>MSETLKPFVKWAGGKRRIMCELEKRFPRKFKDYYKPFIGGSSVMIHLQNKGVISDVLKKLKLTRSKQSKKIELAALFIFLNKTSYNGIYTEDRLGFYRAPKGFQSGQPKIFHESNLRSLSHMWKKTFVDFSSQPFEEVTKNAKKGDFVYLDPPYDGENMFTKYTAKPFKQAEQEALTNCFVSLHKRGCFVMMSNASTKRVKYLFKDFLIEEIYVKRSVSCKGEDRDNLCKEVIIRNYSSPSRD</sequence>
<keyword evidence="4" id="KW-0949">S-adenosyl-L-methionine</keyword>
<dbReference type="PANTHER" id="PTHR30481:SF3">
    <property type="entry name" value="DNA ADENINE METHYLASE"/>
    <property type="match status" value="1"/>
</dbReference>
<dbReference type="GO" id="GO:0009307">
    <property type="term" value="P:DNA restriction-modification system"/>
    <property type="evidence" value="ECO:0007669"/>
    <property type="project" value="InterPro"/>
</dbReference>
<evidence type="ECO:0000256" key="3">
    <source>
        <dbReference type="ARBA" id="ARBA00022679"/>
    </source>
</evidence>
<protein>
    <recommendedName>
        <fullName evidence="1">site-specific DNA-methyltransferase (adenine-specific)</fullName>
        <ecNumber evidence="1">2.1.1.72</ecNumber>
    </recommendedName>
</protein>
<dbReference type="InterPro" id="IPR012327">
    <property type="entry name" value="MeTrfase_D12"/>
</dbReference>
<evidence type="ECO:0000313" key="6">
    <source>
        <dbReference type="EMBL" id="RKO93887.1"/>
    </source>
</evidence>
<dbReference type="GO" id="GO:0032259">
    <property type="term" value="P:methylation"/>
    <property type="evidence" value="ECO:0007669"/>
    <property type="project" value="UniProtKB-KW"/>
</dbReference>
<dbReference type="PIRSF" id="PIRSF000398">
    <property type="entry name" value="M_m6A_EcoRV"/>
    <property type="match status" value="1"/>
</dbReference>
<dbReference type="GO" id="GO:0043565">
    <property type="term" value="F:sequence-specific DNA binding"/>
    <property type="evidence" value="ECO:0007669"/>
    <property type="project" value="TreeGrafter"/>
</dbReference>
<name>A0A4V1ISK6_9FUNG</name>
<gene>
    <name evidence="6" type="ORF">BDK51DRAFT_25871</name>
</gene>
<keyword evidence="2 6" id="KW-0489">Methyltransferase</keyword>
<dbReference type="InterPro" id="IPR002052">
    <property type="entry name" value="DNA_methylase_N6_adenine_CS"/>
</dbReference>
<comment type="catalytic activity">
    <reaction evidence="5">
        <text>a 2'-deoxyadenosine in DNA + S-adenosyl-L-methionine = an N(6)-methyl-2'-deoxyadenosine in DNA + S-adenosyl-L-homocysteine + H(+)</text>
        <dbReference type="Rhea" id="RHEA:15197"/>
        <dbReference type="Rhea" id="RHEA-COMP:12418"/>
        <dbReference type="Rhea" id="RHEA-COMP:12419"/>
        <dbReference type="ChEBI" id="CHEBI:15378"/>
        <dbReference type="ChEBI" id="CHEBI:57856"/>
        <dbReference type="ChEBI" id="CHEBI:59789"/>
        <dbReference type="ChEBI" id="CHEBI:90615"/>
        <dbReference type="ChEBI" id="CHEBI:90616"/>
        <dbReference type="EC" id="2.1.1.72"/>
    </reaction>
</comment>
<dbReference type="GO" id="GO:0006298">
    <property type="term" value="P:mismatch repair"/>
    <property type="evidence" value="ECO:0007669"/>
    <property type="project" value="TreeGrafter"/>
</dbReference>
<keyword evidence="3 6" id="KW-0808">Transferase</keyword>
<dbReference type="GO" id="GO:0009007">
    <property type="term" value="F:site-specific DNA-methyltransferase (adenine-specific) activity"/>
    <property type="evidence" value="ECO:0007669"/>
    <property type="project" value="UniProtKB-EC"/>
</dbReference>